<evidence type="ECO:0000313" key="5">
    <source>
        <dbReference type="Proteomes" id="UP000067625"/>
    </source>
</evidence>
<dbReference type="SMART" id="SM00448">
    <property type="entry name" value="REC"/>
    <property type="match status" value="1"/>
</dbReference>
<dbReference type="Pfam" id="PF00072">
    <property type="entry name" value="Response_reg"/>
    <property type="match status" value="1"/>
</dbReference>
<name>A0A0M4FZM2_9BACI</name>
<reference evidence="4 5" key="2">
    <citation type="journal article" date="2016" name="Int. J. Syst. Evol. Microbiol.">
        <title>Bacillus gobiensis sp. nov., isolated from a soil sample.</title>
        <authorList>
            <person name="Liu B."/>
            <person name="Liu G.H."/>
            <person name="Cetin S."/>
            <person name="Schumann P."/>
            <person name="Pan Z.Z."/>
            <person name="Chen Q.Q."/>
        </authorList>
    </citation>
    <scope>NUCLEOTIDE SEQUENCE [LARGE SCALE GENOMIC DNA]</scope>
    <source>
        <strain evidence="4 5">FJAT-4402</strain>
    </source>
</reference>
<dbReference type="GO" id="GO:0000156">
    <property type="term" value="F:phosphorelay response regulator activity"/>
    <property type="evidence" value="ECO:0007669"/>
    <property type="project" value="InterPro"/>
</dbReference>
<dbReference type="PANTHER" id="PTHR37299:SF1">
    <property type="entry name" value="STAGE 0 SPORULATION PROTEIN A HOMOLOG"/>
    <property type="match status" value="1"/>
</dbReference>
<accession>A0A0M4FZM2</accession>
<dbReference type="SUPFAM" id="SSF52172">
    <property type="entry name" value="CheY-like"/>
    <property type="match status" value="1"/>
</dbReference>
<sequence>MSYTVVVAEDNEKIRNELVEFMKYNGFTIMAEAKSAKETKKYVQNLRPQVLFVDIKMPDGDGYTIAKELRLQIPDLRIVFITGTTEFASQAYEIEAVDYVVKPFSHERLYQCFKRIDKSFETSQTTQFLPRLSIRSRNIVEVIDQEEIIFISTENKSTQIMVAGKPTKEIRTLESLKNMEERLDPSIFIRTHKSYIINIKHISRIEPSGQTYVVFFKNTSKMAFVSRNYLSSLYKRLQID</sequence>
<dbReference type="Pfam" id="PF04397">
    <property type="entry name" value="LytTR"/>
    <property type="match status" value="1"/>
</dbReference>
<dbReference type="PROSITE" id="PS50110">
    <property type="entry name" value="RESPONSE_REGULATORY"/>
    <property type="match status" value="1"/>
</dbReference>
<evidence type="ECO:0000259" key="2">
    <source>
        <dbReference type="PROSITE" id="PS50110"/>
    </source>
</evidence>
<dbReference type="EMBL" id="CP012600">
    <property type="protein sequence ID" value="ALC83063.1"/>
    <property type="molecule type" value="Genomic_DNA"/>
</dbReference>
<proteinExistence type="predicted"/>
<evidence type="ECO:0000313" key="4">
    <source>
        <dbReference type="EMBL" id="ALC83063.1"/>
    </source>
</evidence>
<evidence type="ECO:0000256" key="1">
    <source>
        <dbReference type="PROSITE-ProRule" id="PRU00169"/>
    </source>
</evidence>
<dbReference type="AlphaFoldDB" id="A0A0M4FZM2"/>
<gene>
    <name evidence="4" type="ORF">AM592_16900</name>
</gene>
<dbReference type="InterPro" id="IPR001789">
    <property type="entry name" value="Sig_transdc_resp-reg_receiver"/>
</dbReference>
<dbReference type="Gene3D" id="3.40.50.2300">
    <property type="match status" value="1"/>
</dbReference>
<dbReference type="GO" id="GO:0003677">
    <property type="term" value="F:DNA binding"/>
    <property type="evidence" value="ECO:0007669"/>
    <property type="project" value="InterPro"/>
</dbReference>
<dbReference type="InterPro" id="IPR007492">
    <property type="entry name" value="LytTR_DNA-bd_dom"/>
</dbReference>
<feature type="modified residue" description="4-aspartylphosphate" evidence="1">
    <location>
        <position position="54"/>
    </location>
</feature>
<feature type="domain" description="HTH LytTR-type" evidence="3">
    <location>
        <begin position="132"/>
        <end position="239"/>
    </location>
</feature>
<dbReference type="InterPro" id="IPR046947">
    <property type="entry name" value="LytR-like"/>
</dbReference>
<dbReference type="PATRIC" id="fig|1441095.3.peg.3748"/>
<dbReference type="Gene3D" id="2.40.50.1020">
    <property type="entry name" value="LytTr DNA-binding domain"/>
    <property type="match status" value="1"/>
</dbReference>
<keyword evidence="1" id="KW-0597">Phosphoprotein</keyword>
<organism evidence="4 5">
    <name type="scientific">Bacillus gobiensis</name>
    <dbReference type="NCBI Taxonomy" id="1441095"/>
    <lineage>
        <taxon>Bacteria</taxon>
        <taxon>Bacillati</taxon>
        <taxon>Bacillota</taxon>
        <taxon>Bacilli</taxon>
        <taxon>Bacillales</taxon>
        <taxon>Bacillaceae</taxon>
        <taxon>Bacillus</taxon>
    </lineage>
</organism>
<dbReference type="STRING" id="1441095.AM592_16900"/>
<dbReference type="SMART" id="SM00850">
    <property type="entry name" value="LytTR"/>
    <property type="match status" value="1"/>
</dbReference>
<protein>
    <submittedName>
        <fullName evidence="4">Uncharacterized protein</fullName>
    </submittedName>
</protein>
<dbReference type="OrthoDB" id="3190595at2"/>
<dbReference type="InterPro" id="IPR011006">
    <property type="entry name" value="CheY-like_superfamily"/>
</dbReference>
<reference evidence="5" key="1">
    <citation type="submission" date="2015-08" db="EMBL/GenBank/DDBJ databases">
        <title>Genome sequencing project for genomic taxonomy and phylogenomics of Bacillus-like bacteria.</title>
        <authorList>
            <person name="Liu B."/>
            <person name="Wang J."/>
            <person name="Zhu Y."/>
            <person name="Liu G."/>
            <person name="Chen Q."/>
            <person name="Chen Z."/>
            <person name="Lan J."/>
            <person name="Che J."/>
            <person name="Ge C."/>
            <person name="Shi H."/>
            <person name="Pan Z."/>
            <person name="Liu X."/>
        </authorList>
    </citation>
    <scope>NUCLEOTIDE SEQUENCE [LARGE SCALE GENOMIC DNA]</scope>
    <source>
        <strain evidence="5">FJAT-4402</strain>
    </source>
</reference>
<dbReference type="Proteomes" id="UP000067625">
    <property type="component" value="Chromosome"/>
</dbReference>
<feature type="domain" description="Response regulatory" evidence="2">
    <location>
        <begin position="4"/>
        <end position="117"/>
    </location>
</feature>
<keyword evidence="5" id="KW-1185">Reference proteome</keyword>
<dbReference type="PANTHER" id="PTHR37299">
    <property type="entry name" value="TRANSCRIPTIONAL REGULATOR-RELATED"/>
    <property type="match status" value="1"/>
</dbReference>
<evidence type="ECO:0000259" key="3">
    <source>
        <dbReference type="PROSITE" id="PS50930"/>
    </source>
</evidence>
<dbReference type="PROSITE" id="PS50930">
    <property type="entry name" value="HTH_LYTTR"/>
    <property type="match status" value="1"/>
</dbReference>
<dbReference type="RefSeq" id="WP_053604896.1">
    <property type="nucleotide sequence ID" value="NZ_CP012600.1"/>
</dbReference>